<sequence>MADVAGFFGGPPWQPASNWYAATWPYRCCRCCPGRLHACLLWLCDCNFVRGEDSLVRAMWAGKPLVWQAYRQEDQAHWPKIHASSTCSAATWTPATRMPCGPVERLERHGRSRSAWPKFGTGARPGWPGWTAGRPSWTGRRPGHQFVKFCNEKSK</sequence>
<dbReference type="OrthoDB" id="209085at2"/>
<evidence type="ECO:0000256" key="6">
    <source>
        <dbReference type="ARBA" id="ARBA00030025"/>
    </source>
</evidence>
<protein>
    <recommendedName>
        <fullName evidence="5">Protein-arginine rhamnosyltransferase</fullName>
    </recommendedName>
    <alternativeName>
        <fullName evidence="6">EF-P arginine rhamnosyltransferase</fullName>
    </alternativeName>
</protein>
<comment type="caution">
    <text evidence="8">The sequence shown here is derived from an EMBL/GenBank/DDBJ whole genome shotgun (WGS) entry which is preliminary data.</text>
</comment>
<proteinExistence type="inferred from homology"/>
<evidence type="ECO:0000256" key="1">
    <source>
        <dbReference type="ARBA" id="ARBA00022676"/>
    </source>
</evidence>
<evidence type="ECO:0000256" key="2">
    <source>
        <dbReference type="ARBA" id="ARBA00022679"/>
    </source>
</evidence>
<dbReference type="AlphaFoldDB" id="A0A4R1BG58"/>
<gene>
    <name evidence="8" type="ORF">EZJ19_05645</name>
</gene>
<keyword evidence="1" id="KW-0328">Glycosyltransferase</keyword>
<reference evidence="8 9" key="1">
    <citation type="submission" date="2019-03" db="EMBL/GenBank/DDBJ databases">
        <title>Genome sequence of Thiobacillaceae bacterium LSR1, a sulfur-oxidizing bacterium isolated from freshwater sediment.</title>
        <authorList>
            <person name="Li S."/>
        </authorList>
    </citation>
    <scope>NUCLEOTIDE SEQUENCE [LARGE SCALE GENOMIC DNA]</scope>
    <source>
        <strain evidence="8 9">LSR1</strain>
    </source>
</reference>
<keyword evidence="9" id="KW-1185">Reference proteome</keyword>
<evidence type="ECO:0000256" key="5">
    <source>
        <dbReference type="ARBA" id="ARBA00024416"/>
    </source>
</evidence>
<accession>A0A4R1BG58</accession>
<comment type="catalytic activity">
    <reaction evidence="7">
        <text>dTDP-beta-L-rhamnose + L-arginyl-[protein] = N(omega)-(alpha-L-rhamnosyl)-L-arginyl-[protein] + dTDP + H(+)</text>
        <dbReference type="Rhea" id="RHEA:66692"/>
        <dbReference type="Rhea" id="RHEA-COMP:10532"/>
        <dbReference type="Rhea" id="RHEA-COMP:17096"/>
        <dbReference type="ChEBI" id="CHEBI:15378"/>
        <dbReference type="ChEBI" id="CHEBI:29965"/>
        <dbReference type="ChEBI" id="CHEBI:57510"/>
        <dbReference type="ChEBI" id="CHEBI:58369"/>
        <dbReference type="ChEBI" id="CHEBI:167445"/>
    </reaction>
    <physiologicalReaction direction="left-to-right" evidence="7">
        <dbReference type="Rhea" id="RHEA:66693"/>
    </physiologicalReaction>
</comment>
<dbReference type="GO" id="GO:0106361">
    <property type="term" value="F:protein-arginine rhamnosyltransferase activity"/>
    <property type="evidence" value="ECO:0007669"/>
    <property type="project" value="InterPro"/>
</dbReference>
<name>A0A4R1BG58_9PROT</name>
<keyword evidence="2" id="KW-0808">Transferase</keyword>
<evidence type="ECO:0000256" key="3">
    <source>
        <dbReference type="ARBA" id="ARBA00024303"/>
    </source>
</evidence>
<dbReference type="InterPro" id="IPR016633">
    <property type="entry name" value="EarP"/>
</dbReference>
<comment type="function">
    <text evidence="3">Protein-arginine rhamnosyltransferase that catalyzes the transfer of a single rhamnose to elongation factor P (EF-P) on 'Lys-32', a modification required for EF-P-dependent rescue of polyproline stalled ribosomes.</text>
</comment>
<comment type="similarity">
    <text evidence="4">Belongs to the glycosyltransferase 104 family.</text>
</comment>
<evidence type="ECO:0000313" key="8">
    <source>
        <dbReference type="EMBL" id="TCJ16195.1"/>
    </source>
</evidence>
<evidence type="ECO:0000256" key="4">
    <source>
        <dbReference type="ARBA" id="ARBA00024346"/>
    </source>
</evidence>
<dbReference type="Pfam" id="PF10093">
    <property type="entry name" value="EarP"/>
    <property type="match status" value="1"/>
</dbReference>
<evidence type="ECO:0000256" key="7">
    <source>
        <dbReference type="ARBA" id="ARBA00048472"/>
    </source>
</evidence>
<dbReference type="EMBL" id="SJZB01000019">
    <property type="protein sequence ID" value="TCJ16195.1"/>
    <property type="molecule type" value="Genomic_DNA"/>
</dbReference>
<dbReference type="Proteomes" id="UP000295443">
    <property type="component" value="Unassembled WGS sequence"/>
</dbReference>
<organism evidence="8 9">
    <name type="scientific">Parasulfuritortus cantonensis</name>
    <dbReference type="NCBI Taxonomy" id="2528202"/>
    <lineage>
        <taxon>Bacteria</taxon>
        <taxon>Pseudomonadati</taxon>
        <taxon>Pseudomonadota</taxon>
        <taxon>Betaproteobacteria</taxon>
        <taxon>Nitrosomonadales</taxon>
        <taxon>Thiobacillaceae</taxon>
        <taxon>Parasulfuritortus</taxon>
    </lineage>
</organism>
<evidence type="ECO:0000313" key="9">
    <source>
        <dbReference type="Proteomes" id="UP000295443"/>
    </source>
</evidence>